<evidence type="ECO:0000313" key="4">
    <source>
        <dbReference type="EMBL" id="KAL2789222.1"/>
    </source>
</evidence>
<comment type="similarity">
    <text evidence="1 3">Belongs to the short-chain dehydrogenases/reductases (SDR) family.</text>
</comment>
<dbReference type="SUPFAM" id="SSF51735">
    <property type="entry name" value="NAD(P)-binding Rossmann-fold domains"/>
    <property type="match status" value="1"/>
</dbReference>
<evidence type="ECO:0000256" key="1">
    <source>
        <dbReference type="ARBA" id="ARBA00006484"/>
    </source>
</evidence>
<protein>
    <submittedName>
        <fullName evidence="4">Uncharacterized protein</fullName>
    </submittedName>
</protein>
<evidence type="ECO:0000256" key="2">
    <source>
        <dbReference type="ARBA" id="ARBA00022857"/>
    </source>
</evidence>
<evidence type="ECO:0000256" key="3">
    <source>
        <dbReference type="RuleBase" id="RU000363"/>
    </source>
</evidence>
<proteinExistence type="inferred from homology"/>
<accession>A0ABR4G1X7</accession>
<dbReference type="PANTHER" id="PTHR42760:SF121">
    <property type="entry name" value="3-OXOACYL-(ACYL-CARRIER-PROTEIN) REDUCTASE"/>
    <property type="match status" value="1"/>
</dbReference>
<dbReference type="PRINTS" id="PR00081">
    <property type="entry name" value="GDHRDH"/>
</dbReference>
<evidence type="ECO:0000313" key="5">
    <source>
        <dbReference type="Proteomes" id="UP001610563"/>
    </source>
</evidence>
<dbReference type="InterPro" id="IPR002347">
    <property type="entry name" value="SDR_fam"/>
</dbReference>
<dbReference type="EMBL" id="JBFTWV010000067">
    <property type="protein sequence ID" value="KAL2789222.1"/>
    <property type="molecule type" value="Genomic_DNA"/>
</dbReference>
<dbReference type="Gene3D" id="3.40.50.720">
    <property type="entry name" value="NAD(P)-binding Rossmann-like Domain"/>
    <property type="match status" value="1"/>
</dbReference>
<dbReference type="PRINTS" id="PR00080">
    <property type="entry name" value="SDRFAMILY"/>
</dbReference>
<organism evidence="4 5">
    <name type="scientific">Aspergillus keveii</name>
    <dbReference type="NCBI Taxonomy" id="714993"/>
    <lineage>
        <taxon>Eukaryota</taxon>
        <taxon>Fungi</taxon>
        <taxon>Dikarya</taxon>
        <taxon>Ascomycota</taxon>
        <taxon>Pezizomycotina</taxon>
        <taxon>Eurotiomycetes</taxon>
        <taxon>Eurotiomycetidae</taxon>
        <taxon>Eurotiales</taxon>
        <taxon>Aspergillaceae</taxon>
        <taxon>Aspergillus</taxon>
        <taxon>Aspergillus subgen. Nidulantes</taxon>
    </lineage>
</organism>
<dbReference type="Pfam" id="PF13561">
    <property type="entry name" value="adh_short_C2"/>
    <property type="match status" value="1"/>
</dbReference>
<dbReference type="PANTHER" id="PTHR42760">
    <property type="entry name" value="SHORT-CHAIN DEHYDROGENASES/REDUCTASES FAMILY MEMBER"/>
    <property type="match status" value="1"/>
</dbReference>
<gene>
    <name evidence="4" type="ORF">BJX66DRAFT_326554</name>
</gene>
<comment type="caution">
    <text evidence="4">The sequence shown here is derived from an EMBL/GenBank/DDBJ whole genome shotgun (WGS) entry which is preliminary data.</text>
</comment>
<dbReference type="InterPro" id="IPR036291">
    <property type="entry name" value="NAD(P)-bd_dom_sf"/>
</dbReference>
<sequence>MPQVAFITGCAKGIGKAIALRLAADGFDVAINDIASQEEGLIQLRHEIESKGTSSVSPYRRCAIFLADVSKEDEVKGILDDAVRTLGPINVMVANAGIILVKPLLEISADEWDRVQEVMKIQVNLRGVFLSYKYAALQMIKQGNGGKIIGACSISGYRPVRTYPLRPSQTVRSLMIAHAPQTPAYSVSKWAVRGLTQVAALELAKHNITVNAYCPGIVKTEMWDTIDSTIAAQYGVPKNVPFQKAVEERTALKRAQTPEDVAGLVSFLAGKDSNQITGQSLIVDGGIVFS</sequence>
<keyword evidence="5" id="KW-1185">Reference proteome</keyword>
<name>A0ABR4G1X7_9EURO</name>
<dbReference type="Proteomes" id="UP001610563">
    <property type="component" value="Unassembled WGS sequence"/>
</dbReference>
<keyword evidence="2" id="KW-0521">NADP</keyword>
<reference evidence="4 5" key="1">
    <citation type="submission" date="2024-07" db="EMBL/GenBank/DDBJ databases">
        <title>Section-level genome sequencing and comparative genomics of Aspergillus sections Usti and Cavernicolus.</title>
        <authorList>
            <consortium name="Lawrence Berkeley National Laboratory"/>
            <person name="Nybo J.L."/>
            <person name="Vesth T.C."/>
            <person name="Theobald S."/>
            <person name="Frisvad J.C."/>
            <person name="Larsen T.O."/>
            <person name="Kjaerboelling I."/>
            <person name="Rothschild-Mancinelli K."/>
            <person name="Lyhne E.K."/>
            <person name="Kogle M.E."/>
            <person name="Barry K."/>
            <person name="Clum A."/>
            <person name="Na H."/>
            <person name="Ledsgaard L."/>
            <person name="Lin J."/>
            <person name="Lipzen A."/>
            <person name="Kuo A."/>
            <person name="Riley R."/>
            <person name="Mondo S."/>
            <person name="Labutti K."/>
            <person name="Haridas S."/>
            <person name="Pangalinan J."/>
            <person name="Salamov A.A."/>
            <person name="Simmons B.A."/>
            <person name="Magnuson J.K."/>
            <person name="Chen J."/>
            <person name="Drula E."/>
            <person name="Henrissat B."/>
            <person name="Wiebenga A."/>
            <person name="Lubbers R.J."/>
            <person name="Gomes A.C."/>
            <person name="Makela M.R."/>
            <person name="Stajich J."/>
            <person name="Grigoriev I.V."/>
            <person name="Mortensen U.H."/>
            <person name="De Vries R.P."/>
            <person name="Baker S.E."/>
            <person name="Andersen M.R."/>
        </authorList>
    </citation>
    <scope>NUCLEOTIDE SEQUENCE [LARGE SCALE GENOMIC DNA]</scope>
    <source>
        <strain evidence="4 5">CBS 209.92</strain>
    </source>
</reference>
<dbReference type="Pfam" id="PF00106">
    <property type="entry name" value="adh_short"/>
    <property type="match status" value="1"/>
</dbReference>